<dbReference type="SMART" id="SM00905">
    <property type="entry name" value="FolB"/>
    <property type="match status" value="1"/>
</dbReference>
<evidence type="ECO:0000313" key="7">
    <source>
        <dbReference type="Proteomes" id="UP000823964"/>
    </source>
</evidence>
<reference evidence="6" key="2">
    <citation type="submission" date="2021-04" db="EMBL/GenBank/DDBJ databases">
        <authorList>
            <person name="Gilroy R."/>
        </authorList>
    </citation>
    <scope>NUCLEOTIDE SEQUENCE</scope>
    <source>
        <strain evidence="6">14975</strain>
    </source>
</reference>
<dbReference type="InterPro" id="IPR050155">
    <property type="entry name" value="HAD-like_hydrolase_sf"/>
</dbReference>
<dbReference type="SUPFAM" id="SSF55620">
    <property type="entry name" value="Tetrahydrobiopterin biosynthesis enzymes-like"/>
    <property type="match status" value="1"/>
</dbReference>
<evidence type="ECO:0000256" key="2">
    <source>
        <dbReference type="ARBA" id="ARBA00004818"/>
    </source>
</evidence>
<dbReference type="NCBIfam" id="TIGR00526">
    <property type="entry name" value="folB_dom"/>
    <property type="match status" value="1"/>
</dbReference>
<dbReference type="SUPFAM" id="SSF56784">
    <property type="entry name" value="HAD-like"/>
    <property type="match status" value="1"/>
</dbReference>
<dbReference type="InterPro" id="IPR041492">
    <property type="entry name" value="HAD_2"/>
</dbReference>
<feature type="domain" description="Dihydroneopterin aldolase/epimerase" evidence="5">
    <location>
        <begin position="216"/>
        <end position="325"/>
    </location>
</feature>
<comment type="caution">
    <text evidence="6">The sequence shown here is derived from an EMBL/GenBank/DDBJ whole genome shotgun (WGS) entry which is preliminary data.</text>
</comment>
<dbReference type="GO" id="GO:0008967">
    <property type="term" value="F:phosphoglycolate phosphatase activity"/>
    <property type="evidence" value="ECO:0007669"/>
    <property type="project" value="UniProtKB-EC"/>
</dbReference>
<dbReference type="InterPro" id="IPR036412">
    <property type="entry name" value="HAD-like_sf"/>
</dbReference>
<dbReference type="PANTHER" id="PTHR43434:SF1">
    <property type="entry name" value="PHOSPHOGLYCOLATE PHOSPHATASE"/>
    <property type="match status" value="1"/>
</dbReference>
<comment type="pathway">
    <text evidence="2">Organic acid metabolism; glycolate biosynthesis; glycolate from 2-phosphoglycolate: step 1/1.</text>
</comment>
<evidence type="ECO:0000256" key="4">
    <source>
        <dbReference type="ARBA" id="ARBA00013078"/>
    </source>
</evidence>
<dbReference type="EC" id="3.1.3.18" evidence="4"/>
<dbReference type="GO" id="GO:0005829">
    <property type="term" value="C:cytosol"/>
    <property type="evidence" value="ECO:0007669"/>
    <property type="project" value="TreeGrafter"/>
</dbReference>
<protein>
    <recommendedName>
        <fullName evidence="4">phosphoglycolate phosphatase</fullName>
        <ecNumber evidence="4">3.1.3.18</ecNumber>
    </recommendedName>
</protein>
<dbReference type="InterPro" id="IPR023214">
    <property type="entry name" value="HAD_sf"/>
</dbReference>
<dbReference type="InterPro" id="IPR043133">
    <property type="entry name" value="GTP-CH-I_C/QueF"/>
</dbReference>
<dbReference type="InterPro" id="IPR006157">
    <property type="entry name" value="FolB_dom"/>
</dbReference>
<dbReference type="SFLD" id="SFLDS00003">
    <property type="entry name" value="Haloacid_Dehalogenase"/>
    <property type="match status" value="1"/>
</dbReference>
<dbReference type="GO" id="GO:0006760">
    <property type="term" value="P:folic acid-containing compound metabolic process"/>
    <property type="evidence" value="ECO:0007669"/>
    <property type="project" value="InterPro"/>
</dbReference>
<dbReference type="Pfam" id="PF13419">
    <property type="entry name" value="HAD_2"/>
    <property type="match status" value="1"/>
</dbReference>
<organism evidence="6 7">
    <name type="scientific">Candidatus Akkermansia intestinigallinarum</name>
    <dbReference type="NCBI Taxonomy" id="2838431"/>
    <lineage>
        <taxon>Bacteria</taxon>
        <taxon>Pseudomonadati</taxon>
        <taxon>Verrucomicrobiota</taxon>
        <taxon>Verrucomicrobiia</taxon>
        <taxon>Verrucomicrobiales</taxon>
        <taxon>Akkermansiaceae</taxon>
        <taxon>Akkermansia</taxon>
    </lineage>
</organism>
<evidence type="ECO:0000259" key="5">
    <source>
        <dbReference type="SMART" id="SM00905"/>
    </source>
</evidence>
<dbReference type="Proteomes" id="UP000823964">
    <property type="component" value="Unassembled WGS sequence"/>
</dbReference>
<dbReference type="SFLD" id="SFLDG01129">
    <property type="entry name" value="C1.5:_HAD__Beta-PGM__Phosphata"/>
    <property type="match status" value="1"/>
</dbReference>
<dbReference type="GO" id="GO:0006281">
    <property type="term" value="P:DNA repair"/>
    <property type="evidence" value="ECO:0007669"/>
    <property type="project" value="TreeGrafter"/>
</dbReference>
<dbReference type="Gene3D" id="1.10.150.240">
    <property type="entry name" value="Putative phosphatase, domain 2"/>
    <property type="match status" value="1"/>
</dbReference>
<dbReference type="GO" id="GO:0004150">
    <property type="term" value="F:dihydroneopterin aldolase activity"/>
    <property type="evidence" value="ECO:0007669"/>
    <property type="project" value="InterPro"/>
</dbReference>
<accession>A0A9D1VA42</accession>
<dbReference type="PANTHER" id="PTHR43434">
    <property type="entry name" value="PHOSPHOGLYCOLATE PHOSPHATASE"/>
    <property type="match status" value="1"/>
</dbReference>
<reference evidence="6" key="1">
    <citation type="journal article" date="2021" name="PeerJ">
        <title>Extensive microbial diversity within the chicken gut microbiome revealed by metagenomics and culture.</title>
        <authorList>
            <person name="Gilroy R."/>
            <person name="Ravi A."/>
            <person name="Getino M."/>
            <person name="Pursley I."/>
            <person name="Horton D.L."/>
            <person name="Alikhan N.F."/>
            <person name="Baker D."/>
            <person name="Gharbi K."/>
            <person name="Hall N."/>
            <person name="Watson M."/>
            <person name="Adriaenssens E.M."/>
            <person name="Foster-Nyarko E."/>
            <person name="Jarju S."/>
            <person name="Secka A."/>
            <person name="Antonio M."/>
            <person name="Oren A."/>
            <person name="Chaudhuri R.R."/>
            <person name="La Ragione R."/>
            <person name="Hildebrand F."/>
            <person name="Pallen M.J."/>
        </authorList>
    </citation>
    <scope>NUCLEOTIDE SEQUENCE</scope>
    <source>
        <strain evidence="6">14975</strain>
    </source>
</reference>
<dbReference type="Gene3D" id="3.30.1130.10">
    <property type="match status" value="1"/>
</dbReference>
<gene>
    <name evidence="6" type="ORF">H9862_00655</name>
</gene>
<dbReference type="EMBL" id="DXFQ01000010">
    <property type="protein sequence ID" value="HIX19094.1"/>
    <property type="molecule type" value="Genomic_DNA"/>
</dbReference>
<evidence type="ECO:0000256" key="3">
    <source>
        <dbReference type="ARBA" id="ARBA00006171"/>
    </source>
</evidence>
<comment type="similarity">
    <text evidence="3">Belongs to the HAD-like hydrolase superfamily. CbbY/CbbZ/Gph/YieH family.</text>
</comment>
<proteinExistence type="inferred from homology"/>
<dbReference type="Pfam" id="PF02152">
    <property type="entry name" value="FolB"/>
    <property type="match status" value="1"/>
</dbReference>
<keyword evidence="6" id="KW-0378">Hydrolase</keyword>
<name>A0A9D1VA42_9BACT</name>
<dbReference type="AlphaFoldDB" id="A0A9D1VA42"/>
<evidence type="ECO:0000313" key="6">
    <source>
        <dbReference type="EMBL" id="HIX19094.1"/>
    </source>
</evidence>
<dbReference type="Gene3D" id="3.40.50.1000">
    <property type="entry name" value="HAD superfamily/HAD-like"/>
    <property type="match status" value="1"/>
</dbReference>
<sequence length="328" mass="36795">MFRNLIFDWSGTLCDDLALTIEATNYVLTQYGREPLTTEAFRNEFQLPYPGYYAWKTPEARLEDLENLYRKAFDASATGVTLLPHARDFIRYCAASGIRCFILTSMDPKAFDSQVRALGLFPYFEHIHSGIHNKEEHIPLLMKQHGLRPEDTAFIGDMQHDIDAAHRVGITGIGVLTGYNNAQQLSASKPDFIVPDLAALKGLMLRAMAAPAPDEIRINGLEFSCCIGVPDEERAEPQRIRADIAFIPPLPPADMEDDIEHTIDYEALSRHLVALAQQQPVRLLETLAHRFARSIVEDFGARRACVELHKFILPDAASSSVRASYPAR</sequence>
<comment type="catalytic activity">
    <reaction evidence="1">
        <text>2-phosphoglycolate + H2O = glycolate + phosphate</text>
        <dbReference type="Rhea" id="RHEA:14369"/>
        <dbReference type="ChEBI" id="CHEBI:15377"/>
        <dbReference type="ChEBI" id="CHEBI:29805"/>
        <dbReference type="ChEBI" id="CHEBI:43474"/>
        <dbReference type="ChEBI" id="CHEBI:58033"/>
        <dbReference type="EC" id="3.1.3.18"/>
    </reaction>
</comment>
<evidence type="ECO:0000256" key="1">
    <source>
        <dbReference type="ARBA" id="ARBA00000830"/>
    </source>
</evidence>
<dbReference type="InterPro" id="IPR023198">
    <property type="entry name" value="PGP-like_dom2"/>
</dbReference>